<name>A0ABV6QCH6_9FLAO</name>
<evidence type="ECO:0000256" key="1">
    <source>
        <dbReference type="SAM" id="Phobius"/>
    </source>
</evidence>
<keyword evidence="3" id="KW-1185">Reference proteome</keyword>
<accession>A0ABV6QCH6</accession>
<keyword evidence="1" id="KW-0812">Transmembrane</keyword>
<dbReference type="RefSeq" id="WP_386063842.1">
    <property type="nucleotide sequence ID" value="NZ_JBHLTQ010000005.1"/>
</dbReference>
<evidence type="ECO:0000313" key="3">
    <source>
        <dbReference type="Proteomes" id="UP001589832"/>
    </source>
</evidence>
<keyword evidence="1" id="KW-1133">Transmembrane helix</keyword>
<dbReference type="Pfam" id="PF19578">
    <property type="entry name" value="DUF6090"/>
    <property type="match status" value="1"/>
</dbReference>
<feature type="transmembrane region" description="Helical" evidence="1">
    <location>
        <begin position="21"/>
        <end position="42"/>
    </location>
</feature>
<protein>
    <submittedName>
        <fullName evidence="2">DUF6090 family protein</fullName>
    </submittedName>
</protein>
<reference evidence="2 3" key="1">
    <citation type="submission" date="2024-09" db="EMBL/GenBank/DDBJ databases">
        <authorList>
            <person name="Sun Q."/>
            <person name="Mori K."/>
        </authorList>
    </citation>
    <scope>NUCLEOTIDE SEQUENCE [LARGE SCALE GENOMIC DNA]</scope>
    <source>
        <strain evidence="2 3">NCAIM B.02481</strain>
    </source>
</reference>
<sequence length="254" mass="29077">MIKFFRKIRYDLMGKNNAGKYLKYAIGEIVLVVIGILIALSLNNWNESRKNEIIKQQLIEDLIVELQSSRVIINDAIALGDSLIADGQLYLKHIGSRELTIQIDSLKKLGDFITYGIPYDLNLPIYEDSKSSGRLSMINNKKVLILYAEIMSADIGGTIHRKISNDMYYNGSDWELRKEIGLNEILSTPNEMIPERFRLTEKDFLEILARPSTFATLNNSLQMKVVRIKYMNRISNGMTEVIGLLEEEKNNLKL</sequence>
<gene>
    <name evidence="2" type="ORF">ACFFGA_11065</name>
</gene>
<keyword evidence="1" id="KW-0472">Membrane</keyword>
<evidence type="ECO:0000313" key="2">
    <source>
        <dbReference type="EMBL" id="MFC0605096.1"/>
    </source>
</evidence>
<proteinExistence type="predicted"/>
<organism evidence="2 3">
    <name type="scientific">Winogradskyella pulchriflava</name>
    <dbReference type="NCBI Taxonomy" id="1110688"/>
    <lineage>
        <taxon>Bacteria</taxon>
        <taxon>Pseudomonadati</taxon>
        <taxon>Bacteroidota</taxon>
        <taxon>Flavobacteriia</taxon>
        <taxon>Flavobacteriales</taxon>
        <taxon>Flavobacteriaceae</taxon>
        <taxon>Winogradskyella</taxon>
    </lineage>
</organism>
<dbReference type="InterPro" id="IPR045749">
    <property type="entry name" value="DUF6090"/>
</dbReference>
<comment type="caution">
    <text evidence="2">The sequence shown here is derived from an EMBL/GenBank/DDBJ whole genome shotgun (WGS) entry which is preliminary data.</text>
</comment>
<dbReference type="Proteomes" id="UP001589832">
    <property type="component" value="Unassembled WGS sequence"/>
</dbReference>
<dbReference type="EMBL" id="JBHLTQ010000005">
    <property type="protein sequence ID" value="MFC0605096.1"/>
    <property type="molecule type" value="Genomic_DNA"/>
</dbReference>